<gene>
    <name evidence="4" type="ORF">DI569_08515</name>
</gene>
<keyword evidence="4" id="KW-0378">Hydrolase</keyword>
<dbReference type="Proteomes" id="UP000248597">
    <property type="component" value="Unassembled WGS sequence"/>
</dbReference>
<reference evidence="4 5" key="1">
    <citation type="submission" date="2017-08" db="EMBL/GenBank/DDBJ databases">
        <title>Infants hospitalized years apart are colonized by the same room-sourced microbial strains.</title>
        <authorList>
            <person name="Brooks B."/>
            <person name="Olm M.R."/>
            <person name="Firek B.A."/>
            <person name="Baker R."/>
            <person name="Thomas B.C."/>
            <person name="Morowitz M.J."/>
            <person name="Banfield J.F."/>
        </authorList>
    </citation>
    <scope>NUCLEOTIDE SEQUENCE [LARGE SCALE GENOMIC DNA]</scope>
    <source>
        <strain evidence="4">S2_005_003_R2_47</strain>
    </source>
</reference>
<evidence type="ECO:0000313" key="5">
    <source>
        <dbReference type="Proteomes" id="UP000248597"/>
    </source>
</evidence>
<dbReference type="Pfam" id="PF07969">
    <property type="entry name" value="Amidohydro_3"/>
    <property type="match status" value="1"/>
</dbReference>
<evidence type="ECO:0000256" key="1">
    <source>
        <dbReference type="SAM" id="MobiDB-lite"/>
    </source>
</evidence>
<feature type="domain" description="Amidohydrolase 3" evidence="3">
    <location>
        <begin position="74"/>
        <end position="517"/>
    </location>
</feature>
<dbReference type="InterPro" id="IPR011059">
    <property type="entry name" value="Metal-dep_hydrolase_composite"/>
</dbReference>
<feature type="chain" id="PRO_5015839312" evidence="2">
    <location>
        <begin position="24"/>
        <end position="544"/>
    </location>
</feature>
<evidence type="ECO:0000256" key="2">
    <source>
        <dbReference type="SAM" id="SignalP"/>
    </source>
</evidence>
<evidence type="ECO:0000313" key="4">
    <source>
        <dbReference type="EMBL" id="PZQ22341.1"/>
    </source>
</evidence>
<feature type="region of interest" description="Disordered" evidence="1">
    <location>
        <begin position="522"/>
        <end position="544"/>
    </location>
</feature>
<dbReference type="SUPFAM" id="SSF51556">
    <property type="entry name" value="Metallo-dependent hydrolases"/>
    <property type="match status" value="1"/>
</dbReference>
<dbReference type="InterPro" id="IPR050378">
    <property type="entry name" value="Metallo-dep_Hydrolases_sf"/>
</dbReference>
<name>A0A2W5KZ73_SPHMC</name>
<dbReference type="PANTHER" id="PTHR11647:SF1">
    <property type="entry name" value="COLLAPSIN RESPONSE MEDIATOR PROTEIN"/>
    <property type="match status" value="1"/>
</dbReference>
<accession>A0A2W5KZ73</accession>
<proteinExistence type="predicted"/>
<dbReference type="GO" id="GO:0005829">
    <property type="term" value="C:cytosol"/>
    <property type="evidence" value="ECO:0007669"/>
    <property type="project" value="TreeGrafter"/>
</dbReference>
<sequence length="544" mass="56745">MIRYIKFTTATAAFLAASHPAASQGAAEPQGGADLLIRGGTIYTGDAAPFRGDVAIRGDRIIYVGPKAPETGGRTIDATGLIVAPGFIDPHAHINEALASTDPATRLILPFLTQGVTTAFIGVDGGGDPGIARTFGISDASEGGEGVAGLEQTSRDFGINFASYVGLAAVRMKVIGAADRAPTPAEMEQMSGLVDKAMCEGALGLSTGLFYAPQSFAKRDEVVTLAKVAAARGGIYDSHIRDESSYTIGLKGAVEEALSVGRDAAIPVHIAHIKALGVDVHGQAPAIIAQIEEAQKAGQVVHADQYPWSASGTGLSAALLPRWAQDGGRAAMLPRLDDSATMARMRPEIAENLRRRGGPASLLITSGPAGFEGKTLEQIAKERSIDPVDAAILILKQREAGVASFNQSEADIAAFMKRPWVVTSSDASRGHPRYYASFARKYATYVQDKAVIDLGTFIRQSTAAPARLFGLSGRGELKAGAFADVIAFDPATFAPRADYAQPTLFSTGMRFVVVNGSLAIDDGEPTGRAGGRPLPRKPAGTGCQ</sequence>
<feature type="signal peptide" evidence="2">
    <location>
        <begin position="1"/>
        <end position="23"/>
    </location>
</feature>
<dbReference type="PANTHER" id="PTHR11647">
    <property type="entry name" value="HYDRANTOINASE/DIHYDROPYRIMIDINASE FAMILY MEMBER"/>
    <property type="match status" value="1"/>
</dbReference>
<keyword evidence="2" id="KW-0732">Signal</keyword>
<dbReference type="InterPro" id="IPR032466">
    <property type="entry name" value="Metal_Hydrolase"/>
</dbReference>
<evidence type="ECO:0000259" key="3">
    <source>
        <dbReference type="Pfam" id="PF07969"/>
    </source>
</evidence>
<dbReference type="EMBL" id="QFPJ01000015">
    <property type="protein sequence ID" value="PZQ22341.1"/>
    <property type="molecule type" value="Genomic_DNA"/>
</dbReference>
<dbReference type="AlphaFoldDB" id="A0A2W5KZ73"/>
<dbReference type="InterPro" id="IPR013108">
    <property type="entry name" value="Amidohydro_3"/>
</dbReference>
<protein>
    <submittedName>
        <fullName evidence="4">Amidohydrolase</fullName>
    </submittedName>
</protein>
<organism evidence="4 5">
    <name type="scientific">Sphingopyxis macrogoltabida</name>
    <name type="common">Sphingomonas macrogoltabidus</name>
    <dbReference type="NCBI Taxonomy" id="33050"/>
    <lineage>
        <taxon>Bacteria</taxon>
        <taxon>Pseudomonadati</taxon>
        <taxon>Pseudomonadota</taxon>
        <taxon>Alphaproteobacteria</taxon>
        <taxon>Sphingomonadales</taxon>
        <taxon>Sphingomonadaceae</taxon>
        <taxon>Sphingopyxis</taxon>
    </lineage>
</organism>
<comment type="caution">
    <text evidence="4">The sequence shown here is derived from an EMBL/GenBank/DDBJ whole genome shotgun (WGS) entry which is preliminary data.</text>
</comment>
<dbReference type="Gene3D" id="3.20.20.140">
    <property type="entry name" value="Metal-dependent hydrolases"/>
    <property type="match status" value="2"/>
</dbReference>
<dbReference type="GO" id="GO:0016812">
    <property type="term" value="F:hydrolase activity, acting on carbon-nitrogen (but not peptide) bonds, in cyclic amides"/>
    <property type="evidence" value="ECO:0007669"/>
    <property type="project" value="TreeGrafter"/>
</dbReference>
<dbReference type="SUPFAM" id="SSF51338">
    <property type="entry name" value="Composite domain of metallo-dependent hydrolases"/>
    <property type="match status" value="1"/>
</dbReference>
<dbReference type="Gene3D" id="2.30.40.10">
    <property type="entry name" value="Urease, subunit C, domain 1"/>
    <property type="match status" value="1"/>
</dbReference>